<dbReference type="EMBL" id="REGN01001839">
    <property type="protein sequence ID" value="RNA32144.1"/>
    <property type="molecule type" value="Genomic_DNA"/>
</dbReference>
<name>A0A3M7S8K7_BRAPC</name>
<proteinExistence type="predicted"/>
<protein>
    <submittedName>
        <fullName evidence="1">Uncharacterized protein</fullName>
    </submittedName>
</protein>
<keyword evidence="2" id="KW-1185">Reference proteome</keyword>
<gene>
    <name evidence="1" type="ORF">BpHYR1_006816</name>
</gene>
<accession>A0A3M7S8K7</accession>
<dbReference type="Proteomes" id="UP000276133">
    <property type="component" value="Unassembled WGS sequence"/>
</dbReference>
<evidence type="ECO:0000313" key="1">
    <source>
        <dbReference type="EMBL" id="RNA32144.1"/>
    </source>
</evidence>
<reference evidence="1 2" key="1">
    <citation type="journal article" date="2018" name="Sci. Rep.">
        <title>Genomic signatures of local adaptation to the degree of environmental predictability in rotifers.</title>
        <authorList>
            <person name="Franch-Gras L."/>
            <person name="Hahn C."/>
            <person name="Garcia-Roger E.M."/>
            <person name="Carmona M.J."/>
            <person name="Serra M."/>
            <person name="Gomez A."/>
        </authorList>
    </citation>
    <scope>NUCLEOTIDE SEQUENCE [LARGE SCALE GENOMIC DNA]</scope>
    <source>
        <strain evidence="1">HYR1</strain>
    </source>
</reference>
<sequence>MMAYVSGASQFLSLARLLRHKLMDDTRPLMRIDLESLSAHQCRLFVICLVGDKRPLVNIDHQLDNELNKLLWKI</sequence>
<organism evidence="1 2">
    <name type="scientific">Brachionus plicatilis</name>
    <name type="common">Marine rotifer</name>
    <name type="synonym">Brachionus muelleri</name>
    <dbReference type="NCBI Taxonomy" id="10195"/>
    <lineage>
        <taxon>Eukaryota</taxon>
        <taxon>Metazoa</taxon>
        <taxon>Spiralia</taxon>
        <taxon>Gnathifera</taxon>
        <taxon>Rotifera</taxon>
        <taxon>Eurotatoria</taxon>
        <taxon>Monogononta</taxon>
        <taxon>Pseudotrocha</taxon>
        <taxon>Ploima</taxon>
        <taxon>Brachionidae</taxon>
        <taxon>Brachionus</taxon>
    </lineage>
</organism>
<comment type="caution">
    <text evidence="1">The sequence shown here is derived from an EMBL/GenBank/DDBJ whole genome shotgun (WGS) entry which is preliminary data.</text>
</comment>
<evidence type="ECO:0000313" key="2">
    <source>
        <dbReference type="Proteomes" id="UP000276133"/>
    </source>
</evidence>
<dbReference type="AlphaFoldDB" id="A0A3M7S8K7"/>